<dbReference type="eggNOG" id="KOG1988">
    <property type="taxonomic scope" value="Eukaryota"/>
</dbReference>
<dbReference type="STRING" id="32264.T1KQY8"/>
<organism evidence="10 11">
    <name type="scientific">Tetranychus urticae</name>
    <name type="common">Two-spotted spider mite</name>
    <dbReference type="NCBI Taxonomy" id="32264"/>
    <lineage>
        <taxon>Eukaryota</taxon>
        <taxon>Metazoa</taxon>
        <taxon>Ecdysozoa</taxon>
        <taxon>Arthropoda</taxon>
        <taxon>Chelicerata</taxon>
        <taxon>Arachnida</taxon>
        <taxon>Acari</taxon>
        <taxon>Acariformes</taxon>
        <taxon>Trombidiformes</taxon>
        <taxon>Prostigmata</taxon>
        <taxon>Eleutherengona</taxon>
        <taxon>Raphignathae</taxon>
        <taxon>Tetranychoidea</taxon>
        <taxon>Tetranychidae</taxon>
        <taxon>Tetranychus</taxon>
    </lineage>
</organism>
<dbReference type="PANTHER" id="PTHR13322">
    <property type="entry name" value="C1ORF73 PROTEIN"/>
    <property type="match status" value="1"/>
</dbReference>
<keyword evidence="6" id="KW-0539">Nucleus</keyword>
<sequence>MNSSQLDDHPNLDANSLLSELDKGLRSGKMGEECEAIVGFPWLFIRYPFPILINSASLKLADVFRNGSNFSRLLILKVIHESEKHLDKIINMDEFVRRLFNVTYSNDPIARSITLRALASISCIIAERKNIHHVIRHSLDAEDQTESLSAVQAAAAFSKRSVDFALSIYPKVLTLLSKSETPMEKKIRLLSVLHHSHYNSQVAKDVKDACLSFLSDENSDKFACAILNTLTYIATTSLFAIPDHISLLLKHFRHDTRPVVKMSIIKELTTMARTSPHLWSKENVQDFLHCVHFIIPALSKNPTLLSRIMAIFVYLVKCPCLLAADVNYIEPFYQELEKLCLTVHNDCLKSTQVTEIRKNLRLIAVSFQLMTALSRHSDRIKAQTIQYLQNFINSQATQEHEIPSSEQDEESNKIICVCIKNMCNSDETVADQLVSCLESKLKSGNLSNQWIGYTCQIFCSLQHLNISPDFLIHLSQMIIKLSLDEKVDESILSQLLTLHFQTSTRLDIKCSSEFVQHLKGRSHWFYFKIIRQAMRYGHYHVSQIFCELLQNSASSENVHFWMLSLFKISLAESLLVNSSEGPQLTNSLVQAITFYSEALSALKASGSGSYCLIFAGEYVRLRCKLLRAHAALRQSCNLIRTSPAPAIAGTAATTSRDELMKCGSVVSQMRKCAKDFRSLADAYSCLYQTSFNADNETLSHLQLIQHSCTIVAEAIESVFQTNRLSSLFVNKDTHLESDRVTDSIETSIEYSKLNAACHEISKIVRTRLSDQKNSLGNLIDCKHIATLLALSIKLLQVPLCIPRLFFQSIQNTCIKLAISPVPKTPSDPIVTQANTNFALKVEGVIVYGASCRILRNVSKVMLNVNSCLVNKTGSGPVDQLGKPLDTNVSLQSLVTPHNDYFQEQFLLALTTVGIHSINIEASIIDENEAQWKTGPVVNLSVKVHEDLSNK</sequence>
<dbReference type="EnsemblMetazoa" id="tetur18g01630.1">
    <property type="protein sequence ID" value="tetur18g01630.1"/>
    <property type="gene ID" value="tetur18g01630"/>
</dbReference>
<dbReference type="GO" id="GO:0034472">
    <property type="term" value="P:snRNA 3'-end processing"/>
    <property type="evidence" value="ECO:0007669"/>
    <property type="project" value="TreeGrafter"/>
</dbReference>
<evidence type="ECO:0000256" key="6">
    <source>
        <dbReference type="ARBA" id="ARBA00023242"/>
    </source>
</evidence>
<dbReference type="OrthoDB" id="1921953at2759"/>
<dbReference type="SUPFAM" id="SSF48371">
    <property type="entry name" value="ARM repeat"/>
    <property type="match status" value="1"/>
</dbReference>
<evidence type="ECO:0000259" key="7">
    <source>
        <dbReference type="Pfam" id="PF22965"/>
    </source>
</evidence>
<dbReference type="EMBL" id="CAEY01000382">
    <property type="status" value="NOT_ANNOTATED_CDS"/>
    <property type="molecule type" value="Genomic_DNA"/>
</dbReference>
<evidence type="ECO:0000259" key="9">
    <source>
        <dbReference type="Pfam" id="PF24437"/>
    </source>
</evidence>
<name>T1KQY8_TETUR</name>
<proteinExistence type="inferred from homology"/>
<dbReference type="InterPro" id="IPR054519">
    <property type="entry name" value="INTS7_C"/>
</dbReference>
<reference evidence="11" key="1">
    <citation type="submission" date="2011-08" db="EMBL/GenBank/DDBJ databases">
        <authorList>
            <person name="Rombauts S."/>
        </authorList>
    </citation>
    <scope>NUCLEOTIDE SEQUENCE</scope>
    <source>
        <strain evidence="11">London</strain>
    </source>
</reference>
<dbReference type="InterPro" id="IPR056517">
    <property type="entry name" value="INTS7_HB"/>
</dbReference>
<evidence type="ECO:0000256" key="1">
    <source>
        <dbReference type="ARBA" id="ARBA00004123"/>
    </source>
</evidence>
<evidence type="ECO:0000256" key="5">
    <source>
        <dbReference type="ARBA" id="ARBA00022490"/>
    </source>
</evidence>
<evidence type="ECO:0000256" key="4">
    <source>
        <dbReference type="ARBA" id="ARBA00015336"/>
    </source>
</evidence>
<dbReference type="KEGG" id="tut:107366422"/>
<dbReference type="AlphaFoldDB" id="T1KQY8"/>
<dbReference type="Pfam" id="PF24437">
    <property type="entry name" value="INTS7_HB"/>
    <property type="match status" value="1"/>
</dbReference>
<dbReference type="OMA" id="GITWCTG"/>
<dbReference type="InterPro" id="IPR056516">
    <property type="entry name" value="INTS7_N"/>
</dbReference>
<comment type="subcellular location">
    <subcellularLocation>
        <location evidence="2">Cytoplasm</location>
    </subcellularLocation>
    <subcellularLocation>
        <location evidence="1">Nucleus</location>
    </subcellularLocation>
</comment>
<evidence type="ECO:0000313" key="10">
    <source>
        <dbReference type="EnsemblMetazoa" id="tetur18g01630.1"/>
    </source>
</evidence>
<dbReference type="Proteomes" id="UP000015104">
    <property type="component" value="Unassembled WGS sequence"/>
</dbReference>
<feature type="domain" description="Integrator complex subunit 7 N-terminal" evidence="8">
    <location>
        <begin position="18"/>
        <end position="538"/>
    </location>
</feature>
<feature type="domain" description="Integrator complex subunit 7 C-terminal" evidence="7">
    <location>
        <begin position="815"/>
        <end position="931"/>
    </location>
</feature>
<keyword evidence="11" id="KW-1185">Reference proteome</keyword>
<feature type="domain" description="Integrator complex subunit 7 helical bundle" evidence="9">
    <location>
        <begin position="542"/>
        <end position="718"/>
    </location>
</feature>
<dbReference type="PANTHER" id="PTHR13322:SF2">
    <property type="entry name" value="INTEGRATOR COMPLEX SUBUNIT 7"/>
    <property type="match status" value="1"/>
</dbReference>
<protein>
    <recommendedName>
        <fullName evidence="4">Integrator complex subunit 7</fullName>
    </recommendedName>
</protein>
<reference evidence="10" key="2">
    <citation type="submission" date="2015-06" db="UniProtKB">
        <authorList>
            <consortium name="EnsemblMetazoa"/>
        </authorList>
    </citation>
    <scope>IDENTIFICATION</scope>
</reference>
<dbReference type="HOGENOM" id="CLU_064821_0_0_1"/>
<comment type="similarity">
    <text evidence="3">Belongs to the Integrator subunit 7 family.</text>
</comment>
<dbReference type="InterPro" id="IPR033060">
    <property type="entry name" value="INTS7"/>
</dbReference>
<dbReference type="GO" id="GO:0032039">
    <property type="term" value="C:integrator complex"/>
    <property type="evidence" value="ECO:0007669"/>
    <property type="project" value="InterPro"/>
</dbReference>
<keyword evidence="5" id="KW-0963">Cytoplasm</keyword>
<evidence type="ECO:0000313" key="11">
    <source>
        <dbReference type="Proteomes" id="UP000015104"/>
    </source>
</evidence>
<evidence type="ECO:0000256" key="2">
    <source>
        <dbReference type="ARBA" id="ARBA00004496"/>
    </source>
</evidence>
<evidence type="ECO:0000256" key="3">
    <source>
        <dbReference type="ARBA" id="ARBA00008565"/>
    </source>
</evidence>
<dbReference type="GO" id="GO:0005737">
    <property type="term" value="C:cytoplasm"/>
    <property type="evidence" value="ECO:0007669"/>
    <property type="project" value="UniProtKB-SubCell"/>
</dbReference>
<dbReference type="Pfam" id="PF24436">
    <property type="entry name" value="INTS7_N"/>
    <property type="match status" value="1"/>
</dbReference>
<evidence type="ECO:0000259" key="8">
    <source>
        <dbReference type="Pfam" id="PF24436"/>
    </source>
</evidence>
<gene>
    <name evidence="10" type="primary">107366422</name>
</gene>
<accession>T1KQY8</accession>
<dbReference type="Pfam" id="PF22965">
    <property type="entry name" value="INTS7_C"/>
    <property type="match status" value="1"/>
</dbReference>
<dbReference type="InterPro" id="IPR016024">
    <property type="entry name" value="ARM-type_fold"/>
</dbReference>